<dbReference type="Pfam" id="PF12698">
    <property type="entry name" value="ABC2_membrane_3"/>
    <property type="match status" value="1"/>
</dbReference>
<evidence type="ECO:0000256" key="2">
    <source>
        <dbReference type="ARBA" id="ARBA00022692"/>
    </source>
</evidence>
<comment type="caution">
    <text evidence="7">The sequence shown here is derived from an EMBL/GenBank/DDBJ whole genome shotgun (WGS) entry which is preliminary data.</text>
</comment>
<evidence type="ECO:0000313" key="7">
    <source>
        <dbReference type="EMBL" id="MBA2874828.1"/>
    </source>
</evidence>
<keyword evidence="8" id="KW-1185">Reference proteome</keyword>
<organism evidence="7 8">
    <name type="scientific">Thermaerobacillus caldiproteolyticus</name>
    <dbReference type="NCBI Taxonomy" id="247480"/>
    <lineage>
        <taxon>Bacteria</taxon>
        <taxon>Bacillati</taxon>
        <taxon>Bacillota</taxon>
        <taxon>Bacilli</taxon>
        <taxon>Bacillales</taxon>
        <taxon>Anoxybacillaceae</taxon>
        <taxon>Thermaerobacillus</taxon>
    </lineage>
</organism>
<feature type="transmembrane region" description="Helical" evidence="5">
    <location>
        <begin position="226"/>
        <end position="250"/>
    </location>
</feature>
<evidence type="ECO:0000256" key="5">
    <source>
        <dbReference type="SAM" id="Phobius"/>
    </source>
</evidence>
<proteinExistence type="predicted"/>
<feature type="transmembrane region" description="Helical" evidence="5">
    <location>
        <begin position="305"/>
        <end position="329"/>
    </location>
</feature>
<evidence type="ECO:0000256" key="1">
    <source>
        <dbReference type="ARBA" id="ARBA00004141"/>
    </source>
</evidence>
<comment type="subcellular location">
    <subcellularLocation>
        <location evidence="1">Membrane</location>
        <topology evidence="1">Multi-pass membrane protein</topology>
    </subcellularLocation>
</comment>
<dbReference type="GO" id="GO:0140359">
    <property type="term" value="F:ABC-type transporter activity"/>
    <property type="evidence" value="ECO:0007669"/>
    <property type="project" value="InterPro"/>
</dbReference>
<dbReference type="InterPro" id="IPR013525">
    <property type="entry name" value="ABC2_TM"/>
</dbReference>
<dbReference type="InterPro" id="IPR052902">
    <property type="entry name" value="ABC-2_transporter"/>
</dbReference>
<name>A0A7V9Z6J6_9BACL</name>
<protein>
    <submittedName>
        <fullName evidence="7">ABC-2 type transport system permease protein</fullName>
    </submittedName>
</protein>
<dbReference type="PANTHER" id="PTHR43027">
    <property type="entry name" value="DOXORUBICIN RESISTANCE ABC TRANSPORTER PERMEASE PROTEIN DRRC-RELATED"/>
    <property type="match status" value="1"/>
</dbReference>
<keyword evidence="4 5" id="KW-0472">Membrane</keyword>
<feature type="transmembrane region" description="Helical" evidence="5">
    <location>
        <begin position="341"/>
        <end position="358"/>
    </location>
</feature>
<sequence length="424" mass="47199">MIQSFIKKQFLLFIRNPHELLVLLGMPFILVTILGFALGNVMDGDDGAPKIHAKIALVNEGNEQADIQRFVHEVESMKLSANQKQMMVHTAKAMLPVTTLKNEVLGSKELKKYIKVVTVQPSKLKKVRQDDSYAAIIKVPNGFTYSVLRNALLGEQQPAKLSFYVNEGKEMTSEFVEDIVLEFQQRYSMFSALGKSGFINHSFTIPDIHVQGKVETVTKKKPIHAITYYMVGMSVMFVLYIASNVGSYAFNEKQLHVFDRILLADVSKWSYMTGIFISTVLLAFVQLNILYGVTSSVYHIKWPALFSFLIVTLALSLAVGGLGVLLTALNFRINSEQVSRFFQSVLVTLFSLLGGSFFPSGQLSDFMNTLGNFTPNGSSMSAYLKLLQGYGLTEVTHSILYLCLFSAAMVVASVWAFPKRGNLS</sequence>
<dbReference type="Proteomes" id="UP000523087">
    <property type="component" value="Unassembled WGS sequence"/>
</dbReference>
<feature type="transmembrane region" description="Helical" evidence="5">
    <location>
        <begin position="399"/>
        <end position="417"/>
    </location>
</feature>
<accession>A0A7V9Z6J6</accession>
<dbReference type="AlphaFoldDB" id="A0A7V9Z6J6"/>
<feature type="transmembrane region" description="Helical" evidence="5">
    <location>
        <begin position="271"/>
        <end position="293"/>
    </location>
</feature>
<dbReference type="PANTHER" id="PTHR43027:SF1">
    <property type="entry name" value="DOXORUBICIN RESISTANCE ABC TRANSPORTER PERMEASE PROTEIN DRRC-RELATED"/>
    <property type="match status" value="1"/>
</dbReference>
<dbReference type="RefSeq" id="WP_181555693.1">
    <property type="nucleotide sequence ID" value="NZ_JACDUT010000004.1"/>
</dbReference>
<keyword evidence="3 5" id="KW-1133">Transmembrane helix</keyword>
<keyword evidence="2 5" id="KW-0812">Transmembrane</keyword>
<evidence type="ECO:0000256" key="4">
    <source>
        <dbReference type="ARBA" id="ARBA00023136"/>
    </source>
</evidence>
<evidence type="ECO:0000313" key="8">
    <source>
        <dbReference type="Proteomes" id="UP000523087"/>
    </source>
</evidence>
<evidence type="ECO:0000256" key="3">
    <source>
        <dbReference type="ARBA" id="ARBA00022989"/>
    </source>
</evidence>
<dbReference type="GO" id="GO:0016020">
    <property type="term" value="C:membrane"/>
    <property type="evidence" value="ECO:0007669"/>
    <property type="project" value="UniProtKB-SubCell"/>
</dbReference>
<evidence type="ECO:0000259" key="6">
    <source>
        <dbReference type="Pfam" id="PF12698"/>
    </source>
</evidence>
<feature type="transmembrane region" description="Helical" evidence="5">
    <location>
        <begin position="20"/>
        <end position="42"/>
    </location>
</feature>
<reference evidence="7 8" key="1">
    <citation type="submission" date="2020-07" db="EMBL/GenBank/DDBJ databases">
        <title>Genomic Encyclopedia of Type Strains, Phase IV (KMG-IV): sequencing the most valuable type-strain genomes for metagenomic binning, comparative biology and taxonomic classification.</title>
        <authorList>
            <person name="Goeker M."/>
        </authorList>
    </citation>
    <scope>NUCLEOTIDE SEQUENCE [LARGE SCALE GENOMIC DNA]</scope>
    <source>
        <strain evidence="7 8">DSM 15730</strain>
    </source>
</reference>
<gene>
    <name evidence="7" type="ORF">HNR31_001599</name>
</gene>
<feature type="domain" description="ABC-2 type transporter transmembrane" evidence="6">
    <location>
        <begin position="22"/>
        <end position="415"/>
    </location>
</feature>
<dbReference type="EMBL" id="JACDUT010000004">
    <property type="protein sequence ID" value="MBA2874828.1"/>
    <property type="molecule type" value="Genomic_DNA"/>
</dbReference>